<dbReference type="SUPFAM" id="SSF75217">
    <property type="entry name" value="alpha/beta knot"/>
    <property type="match status" value="1"/>
</dbReference>
<dbReference type="InterPro" id="IPR053888">
    <property type="entry name" value="MRM3-like_sub_bind"/>
</dbReference>
<comment type="similarity">
    <text evidence="1">Belongs to the class IV-like SAM-binding methyltransferase superfamily. RNA methyltransferase TrmH family.</text>
</comment>
<gene>
    <name evidence="5" type="ORF">RU96_GL000223</name>
</gene>
<protein>
    <submittedName>
        <fullName evidence="5">RNA methyltransferase</fullName>
    </submittedName>
</protein>
<dbReference type="AlphaFoldDB" id="A0A1L8RAK4"/>
<evidence type="ECO:0000256" key="2">
    <source>
        <dbReference type="ARBA" id="ARBA00022603"/>
    </source>
</evidence>
<dbReference type="STRING" id="317010.RU96_GL000223"/>
<accession>A0A1L8RAK4</accession>
<dbReference type="GO" id="GO:0032259">
    <property type="term" value="P:methylation"/>
    <property type="evidence" value="ECO:0007669"/>
    <property type="project" value="UniProtKB-KW"/>
</dbReference>
<evidence type="ECO:0000256" key="3">
    <source>
        <dbReference type="ARBA" id="ARBA00022679"/>
    </source>
</evidence>
<dbReference type="PANTHER" id="PTHR43191">
    <property type="entry name" value="RRNA METHYLTRANSFERASE 3"/>
    <property type="match status" value="1"/>
</dbReference>
<dbReference type="GO" id="GO:0003723">
    <property type="term" value="F:RNA binding"/>
    <property type="evidence" value="ECO:0007669"/>
    <property type="project" value="InterPro"/>
</dbReference>
<dbReference type="Gene3D" id="3.40.1280.10">
    <property type="match status" value="1"/>
</dbReference>
<dbReference type="Gene3D" id="3.30.1330.30">
    <property type="match status" value="1"/>
</dbReference>
<reference evidence="5 6" key="1">
    <citation type="submission" date="2014-12" db="EMBL/GenBank/DDBJ databases">
        <title>Draft genome sequences of 29 type strains of Enterococci.</title>
        <authorList>
            <person name="Zhong Z."/>
            <person name="Sun Z."/>
            <person name="Liu W."/>
            <person name="Zhang W."/>
            <person name="Zhang H."/>
        </authorList>
    </citation>
    <scope>NUCLEOTIDE SEQUENCE [LARGE SCALE GENOMIC DNA]</scope>
    <source>
        <strain evidence="5 6">DSM 21207</strain>
    </source>
</reference>
<dbReference type="InterPro" id="IPR001537">
    <property type="entry name" value="SpoU_MeTrfase"/>
</dbReference>
<dbReference type="InterPro" id="IPR051259">
    <property type="entry name" value="rRNA_Methyltransferase"/>
</dbReference>
<dbReference type="Proteomes" id="UP000182835">
    <property type="component" value="Unassembled WGS sequence"/>
</dbReference>
<keyword evidence="3 5" id="KW-0808">Transferase</keyword>
<feature type="domain" description="RNA 2-O ribose methyltransferase substrate binding" evidence="4">
    <location>
        <begin position="54"/>
        <end position="125"/>
    </location>
</feature>
<dbReference type="EMBL" id="JXKG01000001">
    <property type="protein sequence ID" value="OJG16756.1"/>
    <property type="molecule type" value="Genomic_DNA"/>
</dbReference>
<dbReference type="GO" id="GO:0005737">
    <property type="term" value="C:cytoplasm"/>
    <property type="evidence" value="ECO:0007669"/>
    <property type="project" value="UniProtKB-ARBA"/>
</dbReference>
<dbReference type="CDD" id="cd18095">
    <property type="entry name" value="SpoU-like_rRNA-MTase"/>
    <property type="match status" value="1"/>
</dbReference>
<dbReference type="PANTHER" id="PTHR43191:SF2">
    <property type="entry name" value="RRNA METHYLTRANSFERASE 3, MITOCHONDRIAL"/>
    <property type="match status" value="1"/>
</dbReference>
<dbReference type="InterPro" id="IPR013123">
    <property type="entry name" value="SpoU_subst-bd"/>
</dbReference>
<evidence type="ECO:0000313" key="5">
    <source>
        <dbReference type="EMBL" id="OJG16756.1"/>
    </source>
</evidence>
<dbReference type="GO" id="GO:0006396">
    <property type="term" value="P:RNA processing"/>
    <property type="evidence" value="ECO:0007669"/>
    <property type="project" value="InterPro"/>
</dbReference>
<evidence type="ECO:0000313" key="6">
    <source>
        <dbReference type="Proteomes" id="UP000182835"/>
    </source>
</evidence>
<dbReference type="GO" id="GO:0008173">
    <property type="term" value="F:RNA methyltransferase activity"/>
    <property type="evidence" value="ECO:0007669"/>
    <property type="project" value="InterPro"/>
</dbReference>
<comment type="caution">
    <text evidence="5">The sequence shown here is derived from an EMBL/GenBank/DDBJ whole genome shotgun (WGS) entry which is preliminary data.</text>
</comment>
<name>A0A1L8RAK4_9ENTE</name>
<dbReference type="SUPFAM" id="SSF55315">
    <property type="entry name" value="L30e-like"/>
    <property type="match status" value="1"/>
</dbReference>
<dbReference type="InterPro" id="IPR029028">
    <property type="entry name" value="Alpha/beta_knot_MTases"/>
</dbReference>
<dbReference type="InterPro" id="IPR029064">
    <property type="entry name" value="Ribosomal_eL30-like_sf"/>
</dbReference>
<dbReference type="InterPro" id="IPR029026">
    <property type="entry name" value="tRNA_m1G_MTases_N"/>
</dbReference>
<evidence type="ECO:0000256" key="1">
    <source>
        <dbReference type="ARBA" id="ARBA00007228"/>
    </source>
</evidence>
<organism evidence="5 6">
    <name type="scientific">Enterococcus canintestini</name>
    <dbReference type="NCBI Taxonomy" id="317010"/>
    <lineage>
        <taxon>Bacteria</taxon>
        <taxon>Bacillati</taxon>
        <taxon>Bacillota</taxon>
        <taxon>Bacilli</taxon>
        <taxon>Lactobacillales</taxon>
        <taxon>Enterococcaceae</taxon>
        <taxon>Enterococcus</taxon>
    </lineage>
</organism>
<proteinExistence type="inferred from homology"/>
<keyword evidence="2 5" id="KW-0489">Methyltransferase</keyword>
<dbReference type="Pfam" id="PF00588">
    <property type="entry name" value="SpoU_methylase"/>
    <property type="match status" value="1"/>
</dbReference>
<sequence length="275" mass="30172">MIAFFTTSHKQSAENGIIRRGETMKEIQSNKNPLVKSLKKLHQKKYRDQQQQYLLEGFHLVEEAHKSGAEIQTILVNERGQKEGASFLTAYPNNSYLVTDSILKELSDQPTPQGIIAVVTKSQQQTALQKGAWILLDRVQDPGNVGTIIRTADAAGYTGVILGEGSADIYSTKVLRSMQGSNFHLPVITMSLTTAIDELKKLAVPIYGTELNKEAKPFHTVPKGDVAILVGNEGQGVAKELLQITDQNLYIPIFGQAESLNVGVAAGILLYHFKL</sequence>
<dbReference type="SMART" id="SM00967">
    <property type="entry name" value="SpoU_sub_bind"/>
    <property type="match status" value="1"/>
</dbReference>
<dbReference type="Pfam" id="PF22435">
    <property type="entry name" value="MRM3-like_sub_bind"/>
    <property type="match status" value="1"/>
</dbReference>
<evidence type="ECO:0000259" key="4">
    <source>
        <dbReference type="SMART" id="SM00967"/>
    </source>
</evidence>